<dbReference type="PATRIC" id="fig|1330047.3.peg.1110"/>
<dbReference type="EMBL" id="ASYZ01000054">
    <property type="protein sequence ID" value="EPR86510.1"/>
    <property type="molecule type" value="Genomic_DNA"/>
</dbReference>
<accession>S7WTN6</accession>
<comment type="caution">
    <text evidence="1">The sequence shown here is derived from an EMBL/GenBank/DDBJ whole genome shotgun (WGS) entry which is preliminary data.</text>
</comment>
<protein>
    <submittedName>
        <fullName evidence="1">Uncharacterized protein</fullName>
    </submittedName>
</protein>
<dbReference type="Proteomes" id="UP000018420">
    <property type="component" value="Unassembled WGS sequence"/>
</dbReference>
<dbReference type="RefSeq" id="WP_004911602.1">
    <property type="nucleotide sequence ID" value="NZ_ASYZ01000054.1"/>
</dbReference>
<name>S7WTN6_ACIJU</name>
<dbReference type="AlphaFoldDB" id="S7WTN6"/>
<organism evidence="1 2">
    <name type="scientific">Acinetobacter junii CIP 107470 = MTCC 11364</name>
    <dbReference type="NCBI Taxonomy" id="1217666"/>
    <lineage>
        <taxon>Bacteria</taxon>
        <taxon>Pseudomonadati</taxon>
        <taxon>Pseudomonadota</taxon>
        <taxon>Gammaproteobacteria</taxon>
        <taxon>Moraxellales</taxon>
        <taxon>Moraxellaceae</taxon>
        <taxon>Acinetobacter</taxon>
    </lineage>
</organism>
<reference evidence="1 2" key="1">
    <citation type="submission" date="2013-05" db="EMBL/GenBank/DDBJ databases">
        <title>Genome assembly of Acinetobacter junii MTCC 11364.</title>
        <authorList>
            <person name="Khatri I."/>
            <person name="Singh N.K."/>
            <person name="Subramanian S."/>
            <person name="Mayilraj S."/>
        </authorList>
    </citation>
    <scope>NUCLEOTIDE SEQUENCE [LARGE SCALE GENOMIC DNA]</scope>
    <source>
        <strain evidence="1 2">MTCC 11364</strain>
    </source>
</reference>
<evidence type="ECO:0000313" key="1">
    <source>
        <dbReference type="EMBL" id="EPR86510.1"/>
    </source>
</evidence>
<sequence length="313" mass="37610">MFDVDAKFVKNPTYNLIMYMNKYCEDKITKKVESLFGNLQTHFNKLFCTVGFIHEIQKDEEFMRNYNKTGVIGIQNVEYCYYKISTIFDIAYQIADILVFPKNKEQKNRYHYLESKFIEYSNNLDHLNIEWYKNINLIRNKITHGGIKVTPFYIHENPLLGKRLCFQAYNLDLDDLTVPDYCYSNSYNNYINFSDNYFAFHTHALYCYLKDFFDFIMFELNKNLKNDINDLTLENDFMGFGERNKKWVLSNVDTFLKITKEMIFLDKNEGLFLSNDIHKNITDEIILTYDLFKILHDIENCFITEEEYKKEKS</sequence>
<proteinExistence type="predicted"/>
<gene>
    <name evidence="1" type="ORF">L292_2506</name>
</gene>
<evidence type="ECO:0000313" key="2">
    <source>
        <dbReference type="Proteomes" id="UP000018420"/>
    </source>
</evidence>